<comment type="caution">
    <text evidence="2">The sequence shown here is derived from an EMBL/GenBank/DDBJ whole genome shotgun (WGS) entry which is preliminary data.</text>
</comment>
<dbReference type="EMBL" id="SJFN01000046">
    <property type="protein sequence ID" value="TBW33279.1"/>
    <property type="molecule type" value="Genomic_DNA"/>
</dbReference>
<name>A0A4Q9VEP2_9HYPH</name>
<dbReference type="PANTHER" id="PTHR40398">
    <property type="entry name" value="PTS SYSTEM GLUCITOL/SORBITOL-SPECIFIC EIIA COMPONENT"/>
    <property type="match status" value="1"/>
</dbReference>
<dbReference type="Proteomes" id="UP000292781">
    <property type="component" value="Unassembled WGS sequence"/>
</dbReference>
<organism evidence="2 3">
    <name type="scientific">Siculibacillus lacustris</name>
    <dbReference type="NCBI Taxonomy" id="1549641"/>
    <lineage>
        <taxon>Bacteria</taxon>
        <taxon>Pseudomonadati</taxon>
        <taxon>Pseudomonadota</taxon>
        <taxon>Alphaproteobacteria</taxon>
        <taxon>Hyphomicrobiales</taxon>
        <taxon>Ancalomicrobiaceae</taxon>
        <taxon>Siculibacillus</taxon>
    </lineage>
</organism>
<accession>A0A4Q9VEP2</accession>
<sequence>MSAHLKTEIIAVGPDVAELVGDGVLILFGADAPPELAEVSVLHAPLAPIADEAPVCGTPITIGPVTTTITAVGPTAWKKAGEIGHVVFNFNGATTAERPGEICAGVVDTAVLTAALKVGQTIAIG</sequence>
<dbReference type="AlphaFoldDB" id="A0A4Q9VEP2"/>
<keyword evidence="3" id="KW-1185">Reference proteome</keyword>
<dbReference type="InterPro" id="IPR036665">
    <property type="entry name" value="PTS_IIA_glucitol/sorbitol_sf"/>
</dbReference>
<dbReference type="GO" id="GO:0008982">
    <property type="term" value="F:protein-N(PI)-phosphohistidine-sugar phosphotransferase activity"/>
    <property type="evidence" value="ECO:0007669"/>
    <property type="project" value="InterPro"/>
</dbReference>
<dbReference type="InterPro" id="IPR004716">
    <property type="entry name" value="PTS_IIA_glucitol/sorbitol-sp"/>
</dbReference>
<evidence type="ECO:0000313" key="2">
    <source>
        <dbReference type="EMBL" id="TBW33279.1"/>
    </source>
</evidence>
<gene>
    <name evidence="2" type="ORF">EYW49_20710</name>
</gene>
<dbReference type="PANTHER" id="PTHR40398:SF1">
    <property type="entry name" value="PTS SYSTEM GLUCITOL_SORBITOL-SPECIFIC EIIA COMPONENT"/>
    <property type="match status" value="1"/>
</dbReference>
<reference evidence="2 3" key="1">
    <citation type="submission" date="2019-02" db="EMBL/GenBank/DDBJ databases">
        <title>Siculibacillus lacustris gen. nov., sp. nov., a new rosette-forming bacterium isolated from a freshwater crater lake (Lake St. Ana, Romania).</title>
        <authorList>
            <person name="Felfoldi T."/>
            <person name="Marton Z."/>
            <person name="Szabo A."/>
            <person name="Mentes A."/>
            <person name="Boka K."/>
            <person name="Marialigeti K."/>
            <person name="Mathe I."/>
            <person name="Koncz M."/>
            <person name="Schumann P."/>
            <person name="Toth E."/>
        </authorList>
    </citation>
    <scope>NUCLEOTIDE SEQUENCE [LARGE SCALE GENOMIC DNA]</scope>
    <source>
        <strain evidence="2 3">SA-279</strain>
    </source>
</reference>
<dbReference type="SUPFAM" id="SSF141530">
    <property type="entry name" value="PTSIIA/GutA-like"/>
    <property type="match status" value="1"/>
</dbReference>
<proteinExistence type="predicted"/>
<dbReference type="PROSITE" id="PS51097">
    <property type="entry name" value="PTS_EIIA_TYPE_5"/>
    <property type="match status" value="1"/>
</dbReference>
<dbReference type="GO" id="GO:0009401">
    <property type="term" value="P:phosphoenolpyruvate-dependent sugar phosphotransferase system"/>
    <property type="evidence" value="ECO:0007669"/>
    <property type="project" value="InterPro"/>
</dbReference>
<dbReference type="RefSeq" id="WP_131311538.1">
    <property type="nucleotide sequence ID" value="NZ_SJFN01000046.1"/>
</dbReference>
<dbReference type="Gene3D" id="2.40.33.40">
    <property type="entry name" value="Phosphotransferase system, glucitol/sorbitol-specific IIA component"/>
    <property type="match status" value="1"/>
</dbReference>
<evidence type="ECO:0000256" key="1">
    <source>
        <dbReference type="PROSITE-ProRule" id="PRU00420"/>
    </source>
</evidence>
<dbReference type="Pfam" id="PF03829">
    <property type="entry name" value="PTSIIA_gutA"/>
    <property type="match status" value="1"/>
</dbReference>
<protein>
    <submittedName>
        <fullName evidence="2">PTS cellobiose transporter subunit IIB</fullName>
    </submittedName>
</protein>
<evidence type="ECO:0000313" key="3">
    <source>
        <dbReference type="Proteomes" id="UP000292781"/>
    </source>
</evidence>
<dbReference type="GO" id="GO:0005737">
    <property type="term" value="C:cytoplasm"/>
    <property type="evidence" value="ECO:0007669"/>
    <property type="project" value="InterPro"/>
</dbReference>
<dbReference type="OrthoDB" id="5113885at2"/>
<feature type="modified residue" description="Phosphohistidine; by HPr" evidence="1">
    <location>
        <position position="43"/>
    </location>
</feature>